<protein>
    <recommendedName>
        <fullName evidence="3">Peptidase M20 dimerisation domain-containing protein</fullName>
    </recommendedName>
</protein>
<comment type="caution">
    <text evidence="1">The sequence shown here is derived from an EMBL/GenBank/DDBJ whole genome shotgun (WGS) entry which is preliminary data.</text>
</comment>
<dbReference type="AlphaFoldDB" id="A0A402AVB2"/>
<dbReference type="Gene3D" id="3.40.630.10">
    <property type="entry name" value="Zn peptidases"/>
    <property type="match status" value="1"/>
</dbReference>
<reference evidence="2" key="1">
    <citation type="submission" date="2018-12" db="EMBL/GenBank/DDBJ databases">
        <title>Tengunoibacter tsumagoiensis gen. nov., sp. nov., Dictyobacter kobayashii sp. nov., D. alpinus sp. nov., and D. joshuensis sp. nov. and description of Dictyobacteraceae fam. nov. within the order Ktedonobacterales isolated from Tengu-no-mugimeshi.</title>
        <authorList>
            <person name="Wang C.M."/>
            <person name="Zheng Y."/>
            <person name="Sakai Y."/>
            <person name="Toyoda A."/>
            <person name="Minakuchi Y."/>
            <person name="Abe K."/>
            <person name="Yokota A."/>
            <person name="Yabe S."/>
        </authorList>
    </citation>
    <scope>NUCLEOTIDE SEQUENCE [LARGE SCALE GENOMIC DNA]</scope>
    <source>
        <strain evidence="2">Uno11</strain>
    </source>
</reference>
<dbReference type="Pfam" id="PF01546">
    <property type="entry name" value="Peptidase_M20"/>
    <property type="match status" value="1"/>
</dbReference>
<name>A0A402AVB2_9CHLR</name>
<dbReference type="Proteomes" id="UP000287188">
    <property type="component" value="Unassembled WGS sequence"/>
</dbReference>
<proteinExistence type="predicted"/>
<dbReference type="OrthoDB" id="9783294at2"/>
<dbReference type="InterPro" id="IPR002933">
    <property type="entry name" value="Peptidase_M20"/>
</dbReference>
<evidence type="ECO:0000313" key="2">
    <source>
        <dbReference type="Proteomes" id="UP000287188"/>
    </source>
</evidence>
<dbReference type="EMBL" id="BIFS01000002">
    <property type="protein sequence ID" value="GCE23080.1"/>
    <property type="molecule type" value="Genomic_DNA"/>
</dbReference>
<accession>A0A402AVB2</accession>
<gene>
    <name evidence="1" type="ORF">KDK_68800</name>
</gene>
<evidence type="ECO:0000313" key="1">
    <source>
        <dbReference type="EMBL" id="GCE23080.1"/>
    </source>
</evidence>
<keyword evidence="2" id="KW-1185">Reference proteome</keyword>
<dbReference type="RefSeq" id="WP_126556571.1">
    <property type="nucleotide sequence ID" value="NZ_BIFS01000002.1"/>
</dbReference>
<dbReference type="GO" id="GO:0016787">
    <property type="term" value="F:hydrolase activity"/>
    <property type="evidence" value="ECO:0007669"/>
    <property type="project" value="InterPro"/>
</dbReference>
<sequence>MIAQHLSFAVDHVLTGGSSDGRFATELGIPVLDGLGPIGGLDHSPQEYLLLDSIAPRAALLAGLIATVGVQAHLPLVAYA</sequence>
<evidence type="ECO:0008006" key="3">
    <source>
        <dbReference type="Google" id="ProtNLM"/>
    </source>
</evidence>
<organism evidence="1 2">
    <name type="scientific">Dictyobacter kobayashii</name>
    <dbReference type="NCBI Taxonomy" id="2014872"/>
    <lineage>
        <taxon>Bacteria</taxon>
        <taxon>Bacillati</taxon>
        <taxon>Chloroflexota</taxon>
        <taxon>Ktedonobacteria</taxon>
        <taxon>Ktedonobacterales</taxon>
        <taxon>Dictyobacteraceae</taxon>
        <taxon>Dictyobacter</taxon>
    </lineage>
</organism>
<dbReference type="SUPFAM" id="SSF53187">
    <property type="entry name" value="Zn-dependent exopeptidases"/>
    <property type="match status" value="1"/>
</dbReference>